<dbReference type="RefSeq" id="WP_203857577.1">
    <property type="nucleotide sequence ID" value="NZ_BAAAZQ010000007.1"/>
</dbReference>
<feature type="compositionally biased region" description="Basic residues" evidence="1">
    <location>
        <begin position="223"/>
        <end position="246"/>
    </location>
</feature>
<feature type="compositionally biased region" description="Basic and acidic residues" evidence="1">
    <location>
        <begin position="1"/>
        <end position="10"/>
    </location>
</feature>
<evidence type="ECO:0000313" key="2">
    <source>
        <dbReference type="EMBL" id="GIG95698.1"/>
    </source>
</evidence>
<protein>
    <submittedName>
        <fullName evidence="2">Uncharacterized protein</fullName>
    </submittedName>
</protein>
<organism evidence="2 3">
    <name type="scientific">Plantactinospora mayteni</name>
    <dbReference type="NCBI Taxonomy" id="566021"/>
    <lineage>
        <taxon>Bacteria</taxon>
        <taxon>Bacillati</taxon>
        <taxon>Actinomycetota</taxon>
        <taxon>Actinomycetes</taxon>
        <taxon>Micromonosporales</taxon>
        <taxon>Micromonosporaceae</taxon>
        <taxon>Plantactinospora</taxon>
    </lineage>
</organism>
<feature type="compositionally biased region" description="Low complexity" evidence="1">
    <location>
        <begin position="74"/>
        <end position="100"/>
    </location>
</feature>
<evidence type="ECO:0000256" key="1">
    <source>
        <dbReference type="SAM" id="MobiDB-lite"/>
    </source>
</evidence>
<gene>
    <name evidence="2" type="ORF">Pma05_22710</name>
</gene>
<feature type="region of interest" description="Disordered" evidence="1">
    <location>
        <begin position="1"/>
        <end position="246"/>
    </location>
</feature>
<accession>A0ABQ4ELT6</accession>
<feature type="compositionally biased region" description="Basic and acidic residues" evidence="1">
    <location>
        <begin position="135"/>
        <end position="158"/>
    </location>
</feature>
<dbReference type="EMBL" id="BONX01000012">
    <property type="protein sequence ID" value="GIG95698.1"/>
    <property type="molecule type" value="Genomic_DNA"/>
</dbReference>
<comment type="caution">
    <text evidence="2">The sequence shown here is derived from an EMBL/GenBank/DDBJ whole genome shotgun (WGS) entry which is preliminary data.</text>
</comment>
<keyword evidence="3" id="KW-1185">Reference proteome</keyword>
<dbReference type="Proteomes" id="UP000621500">
    <property type="component" value="Unassembled WGS sequence"/>
</dbReference>
<evidence type="ECO:0000313" key="3">
    <source>
        <dbReference type="Proteomes" id="UP000621500"/>
    </source>
</evidence>
<name>A0ABQ4ELT6_9ACTN</name>
<sequence>MAHDAERGCSEDEQESLLGDRGPLPPLGPVGRFRWVCGASAGLPTGPIDGASDRPGAEPVVAGLADGLDDPRSAADPADPSGAARSAAARTGPRPAGSAAMEDQAGMPRPGEPVEGTVLASDPSGPEHALTDPGRPVDRSRLVPRPRPGEPDADDQGRHARTSTSTSTSSSTSPGGPEGDDQAQLARTGTSPGGPDGAPERPTEPAGRRTPGCQTDLPGWAGAHRHGAVRPSRRSVRRDRPPRRWC</sequence>
<feature type="compositionally biased region" description="Basic and acidic residues" evidence="1">
    <location>
        <begin position="198"/>
        <end position="207"/>
    </location>
</feature>
<reference evidence="2 3" key="1">
    <citation type="submission" date="2021-01" db="EMBL/GenBank/DDBJ databases">
        <title>Whole genome shotgun sequence of Plantactinospora mayteni NBRC 109088.</title>
        <authorList>
            <person name="Komaki H."/>
            <person name="Tamura T."/>
        </authorList>
    </citation>
    <scope>NUCLEOTIDE SEQUENCE [LARGE SCALE GENOMIC DNA]</scope>
    <source>
        <strain evidence="2 3">NBRC 109088</strain>
    </source>
</reference>
<feature type="compositionally biased region" description="Low complexity" evidence="1">
    <location>
        <begin position="162"/>
        <end position="173"/>
    </location>
</feature>
<proteinExistence type="predicted"/>